<name>A0ABX0T2D7_9PSEU</name>
<reference evidence="3 4" key="1">
    <citation type="submission" date="2020-03" db="EMBL/GenBank/DDBJ databases">
        <title>Sequencing the genomes of 1000 actinobacteria strains.</title>
        <authorList>
            <person name="Klenk H.-P."/>
        </authorList>
    </citation>
    <scope>NUCLEOTIDE SEQUENCE [LARGE SCALE GENOMIC DNA]</scope>
    <source>
        <strain evidence="3 4">DSM 45668</strain>
    </source>
</reference>
<keyword evidence="2" id="KW-0812">Transmembrane</keyword>
<sequence>MELVSDDTTETEELDRPPDGGRPWVSRWWRGFTGSLAAGLVALAVVVLGAGLLCTFLGVPGPGAVPMIAHPVAAVLALLAQRPADRRDGPVAGVAGVAVLAIVAVALWTFWWA</sequence>
<evidence type="ECO:0000256" key="1">
    <source>
        <dbReference type="SAM" id="MobiDB-lite"/>
    </source>
</evidence>
<dbReference type="EMBL" id="JAANOU010000001">
    <property type="protein sequence ID" value="NIH82387.1"/>
    <property type="molecule type" value="Genomic_DNA"/>
</dbReference>
<feature type="region of interest" description="Disordered" evidence="1">
    <location>
        <begin position="1"/>
        <end position="21"/>
    </location>
</feature>
<evidence type="ECO:0000313" key="4">
    <source>
        <dbReference type="Proteomes" id="UP000754495"/>
    </source>
</evidence>
<keyword evidence="2" id="KW-1133">Transmembrane helix</keyword>
<keyword evidence="4" id="KW-1185">Reference proteome</keyword>
<protein>
    <submittedName>
        <fullName evidence="3">Uncharacterized protein</fullName>
    </submittedName>
</protein>
<feature type="compositionally biased region" description="Acidic residues" evidence="1">
    <location>
        <begin position="1"/>
        <end position="13"/>
    </location>
</feature>
<comment type="caution">
    <text evidence="3">The sequence shown here is derived from an EMBL/GenBank/DDBJ whole genome shotgun (WGS) entry which is preliminary data.</text>
</comment>
<feature type="transmembrane region" description="Helical" evidence="2">
    <location>
        <begin position="36"/>
        <end position="58"/>
    </location>
</feature>
<proteinExistence type="predicted"/>
<evidence type="ECO:0000313" key="3">
    <source>
        <dbReference type="EMBL" id="NIH82387.1"/>
    </source>
</evidence>
<dbReference type="Proteomes" id="UP000754495">
    <property type="component" value="Unassembled WGS sequence"/>
</dbReference>
<feature type="transmembrane region" description="Helical" evidence="2">
    <location>
        <begin position="64"/>
        <end position="80"/>
    </location>
</feature>
<organism evidence="3 4">
    <name type="scientific">Amycolatopsis viridis</name>
    <dbReference type="NCBI Taxonomy" id="185678"/>
    <lineage>
        <taxon>Bacteria</taxon>
        <taxon>Bacillati</taxon>
        <taxon>Actinomycetota</taxon>
        <taxon>Actinomycetes</taxon>
        <taxon>Pseudonocardiales</taxon>
        <taxon>Pseudonocardiaceae</taxon>
        <taxon>Amycolatopsis</taxon>
    </lineage>
</organism>
<gene>
    <name evidence="3" type="ORF">FHX46_004917</name>
</gene>
<keyword evidence="2" id="KW-0472">Membrane</keyword>
<accession>A0ABX0T2D7</accession>
<feature type="transmembrane region" description="Helical" evidence="2">
    <location>
        <begin position="92"/>
        <end position="111"/>
    </location>
</feature>
<evidence type="ECO:0000256" key="2">
    <source>
        <dbReference type="SAM" id="Phobius"/>
    </source>
</evidence>